<keyword evidence="2" id="KW-1185">Reference proteome</keyword>
<dbReference type="EMBL" id="BMAO01010753">
    <property type="protein sequence ID" value="GFQ69258.1"/>
    <property type="molecule type" value="Genomic_DNA"/>
</dbReference>
<comment type="caution">
    <text evidence="1">The sequence shown here is derived from an EMBL/GenBank/DDBJ whole genome shotgun (WGS) entry which is preliminary data.</text>
</comment>
<dbReference type="Proteomes" id="UP000887116">
    <property type="component" value="Unassembled WGS sequence"/>
</dbReference>
<name>A0A8X6KE84_TRICU</name>
<sequence length="26" mass="3098">TNNRRMLALNTLDKSARLIFFIVDFK</sequence>
<reference evidence="1" key="1">
    <citation type="submission" date="2020-07" db="EMBL/GenBank/DDBJ databases">
        <title>Multicomponent nature underlies the extraordinary mechanical properties of spider dragline silk.</title>
        <authorList>
            <person name="Kono N."/>
            <person name="Nakamura H."/>
            <person name="Mori M."/>
            <person name="Yoshida Y."/>
            <person name="Ohtoshi R."/>
            <person name="Malay A.D."/>
            <person name="Moran D.A.P."/>
            <person name="Tomita M."/>
            <person name="Numata K."/>
            <person name="Arakawa K."/>
        </authorList>
    </citation>
    <scope>NUCLEOTIDE SEQUENCE</scope>
</reference>
<evidence type="ECO:0000313" key="2">
    <source>
        <dbReference type="Proteomes" id="UP000887116"/>
    </source>
</evidence>
<organism evidence="1 2">
    <name type="scientific">Trichonephila clavata</name>
    <name type="common">Joro spider</name>
    <name type="synonym">Nephila clavata</name>
    <dbReference type="NCBI Taxonomy" id="2740835"/>
    <lineage>
        <taxon>Eukaryota</taxon>
        <taxon>Metazoa</taxon>
        <taxon>Ecdysozoa</taxon>
        <taxon>Arthropoda</taxon>
        <taxon>Chelicerata</taxon>
        <taxon>Arachnida</taxon>
        <taxon>Araneae</taxon>
        <taxon>Araneomorphae</taxon>
        <taxon>Entelegynae</taxon>
        <taxon>Araneoidea</taxon>
        <taxon>Nephilidae</taxon>
        <taxon>Trichonephila</taxon>
    </lineage>
</organism>
<dbReference type="AlphaFoldDB" id="A0A8X6KE84"/>
<gene>
    <name evidence="1" type="ORF">TNCT_12271</name>
</gene>
<protein>
    <submittedName>
        <fullName evidence="1">Uncharacterized protein</fullName>
    </submittedName>
</protein>
<accession>A0A8X6KE84</accession>
<feature type="non-terminal residue" evidence="1">
    <location>
        <position position="1"/>
    </location>
</feature>
<evidence type="ECO:0000313" key="1">
    <source>
        <dbReference type="EMBL" id="GFQ69258.1"/>
    </source>
</evidence>
<proteinExistence type="predicted"/>